<evidence type="ECO:0000256" key="1">
    <source>
        <dbReference type="ARBA" id="ARBA00023002"/>
    </source>
</evidence>
<feature type="domain" description="Cysteine-rich" evidence="2">
    <location>
        <begin position="3"/>
        <end position="91"/>
    </location>
</feature>
<dbReference type="PANTHER" id="PTHR42947:SF1">
    <property type="entry name" value="COB--COM HETERODISULFIDE REDUCTASE SUBUNIT B 1"/>
    <property type="match status" value="1"/>
</dbReference>
<dbReference type="PANTHER" id="PTHR42947">
    <property type="entry name" value="COB--COM HETERODISULFIDE REDUCTASE SUBUNIT B 1"/>
    <property type="match status" value="1"/>
</dbReference>
<evidence type="ECO:0000259" key="2">
    <source>
        <dbReference type="Pfam" id="PF02754"/>
    </source>
</evidence>
<accession>A0ABV6YT09</accession>
<name>A0ABV6YT09_UNCC1</name>
<reference evidence="3 4" key="1">
    <citation type="submission" date="2024-09" db="EMBL/GenBank/DDBJ databases">
        <title>Laminarin stimulates single cell rates of sulfate reduction while oxygen inhibits transcriptomic activity in coastal marine sediment.</title>
        <authorList>
            <person name="Lindsay M."/>
            <person name="Orcutt B."/>
            <person name="Emerson D."/>
            <person name="Stepanauskas R."/>
            <person name="D'Angelo T."/>
        </authorList>
    </citation>
    <scope>NUCLEOTIDE SEQUENCE [LARGE SCALE GENOMIC DNA]</scope>
    <source>
        <strain evidence="3">SAG AM-311-K15</strain>
    </source>
</reference>
<dbReference type="Pfam" id="PF02754">
    <property type="entry name" value="CCG"/>
    <property type="match status" value="2"/>
</dbReference>
<keyword evidence="1" id="KW-0560">Oxidoreductase</keyword>
<protein>
    <submittedName>
        <fullName evidence="3">CoB--CoM heterodisulfide reductase iron-sulfur subunit B family protein</fullName>
    </submittedName>
</protein>
<comment type="caution">
    <text evidence="3">The sequence shown here is derived from an EMBL/GenBank/DDBJ whole genome shotgun (WGS) entry which is preliminary data.</text>
</comment>
<gene>
    <name evidence="3" type="ORF">ACFL27_03940</name>
</gene>
<dbReference type="InterPro" id="IPR004017">
    <property type="entry name" value="Cys_rich_dom"/>
</dbReference>
<evidence type="ECO:0000313" key="4">
    <source>
        <dbReference type="Proteomes" id="UP001594351"/>
    </source>
</evidence>
<organism evidence="3 4">
    <name type="scientific">candidate division CSSED10-310 bacterium</name>
    <dbReference type="NCBI Taxonomy" id="2855610"/>
    <lineage>
        <taxon>Bacteria</taxon>
        <taxon>Bacteria division CSSED10-310</taxon>
    </lineage>
</organism>
<feature type="domain" description="Cysteine-rich" evidence="2">
    <location>
        <begin position="155"/>
        <end position="241"/>
    </location>
</feature>
<evidence type="ECO:0000313" key="3">
    <source>
        <dbReference type="EMBL" id="MFC1849340.1"/>
    </source>
</evidence>
<dbReference type="Gene3D" id="1.20.1050.140">
    <property type="match status" value="1"/>
</dbReference>
<dbReference type="EMBL" id="JBHPBY010000033">
    <property type="protein sequence ID" value="MFC1849340.1"/>
    <property type="molecule type" value="Genomic_DNA"/>
</dbReference>
<sequence length="302" mass="33661">MKYLYYPGCSVKSTNRAYEESLLAVFNHSSIPLEEINDWNCCGATAYMAVNEIRAFALAARNFGLAEQQAGYPGTDSLNIVVPCSGCYLVLYKTKEYLNIHPHLKEKIQAGLREIGLKYTSNIAIRHPLDVVVNDIGLETLAQFVQQPLNGYKIACYYGCQIVRPFEAFESARNPSILENMVTALGAEAVDWPLKTRCCGGTLMGTIHEVGLRLSHILLKEAQKHGANLIITTCPLCQINLECYQSHMNRIYAEKISIPVIFFTQLIGMAFGISSRQLGINRLFVSPLRARQNIEGGSYVRV</sequence>
<dbReference type="InterPro" id="IPR051278">
    <property type="entry name" value="HdrB/HdrD_reductase"/>
</dbReference>
<keyword evidence="4" id="KW-1185">Reference proteome</keyword>
<dbReference type="Proteomes" id="UP001594351">
    <property type="component" value="Unassembled WGS sequence"/>
</dbReference>
<proteinExistence type="predicted"/>